<keyword evidence="2" id="KW-0805">Transcription regulation</keyword>
<dbReference type="SUPFAM" id="SSF101936">
    <property type="entry name" value="DNA-binding pseudobarrel domain"/>
    <property type="match status" value="3"/>
</dbReference>
<protein>
    <recommendedName>
        <fullName evidence="6">TF-B3 domain-containing protein</fullName>
    </recommendedName>
</protein>
<dbReference type="InterPro" id="IPR050655">
    <property type="entry name" value="Plant_B3_domain"/>
</dbReference>
<evidence type="ECO:0000256" key="5">
    <source>
        <dbReference type="ARBA" id="ARBA00023242"/>
    </source>
</evidence>
<proteinExistence type="predicted"/>
<feature type="domain" description="TF-B3" evidence="6">
    <location>
        <begin position="386"/>
        <end position="435"/>
    </location>
</feature>
<evidence type="ECO:0000256" key="3">
    <source>
        <dbReference type="ARBA" id="ARBA00023125"/>
    </source>
</evidence>
<dbReference type="InterPro" id="IPR015300">
    <property type="entry name" value="DNA-bd_pseudobarrel_sf"/>
</dbReference>
<evidence type="ECO:0000259" key="6">
    <source>
        <dbReference type="PROSITE" id="PS50863"/>
    </source>
</evidence>
<dbReference type="PROSITE" id="PS50863">
    <property type="entry name" value="B3"/>
    <property type="match status" value="1"/>
</dbReference>
<evidence type="ECO:0000256" key="1">
    <source>
        <dbReference type="ARBA" id="ARBA00004123"/>
    </source>
</evidence>
<reference evidence="7" key="2">
    <citation type="submission" date="2023-05" db="EMBL/GenBank/DDBJ databases">
        <authorList>
            <person name="Schelkunov M.I."/>
        </authorList>
    </citation>
    <scope>NUCLEOTIDE SEQUENCE</scope>
    <source>
        <strain evidence="7">Hsosn_3</strain>
        <tissue evidence="7">Leaf</tissue>
    </source>
</reference>
<dbReference type="Proteomes" id="UP001237642">
    <property type="component" value="Unassembled WGS sequence"/>
</dbReference>
<keyword evidence="3" id="KW-0238">DNA-binding</keyword>
<dbReference type="PANTHER" id="PTHR31920:SF132">
    <property type="entry name" value="TF-B3 DOMAIN-CONTAINING PROTEIN"/>
    <property type="match status" value="1"/>
</dbReference>
<evidence type="ECO:0000256" key="4">
    <source>
        <dbReference type="ARBA" id="ARBA00023163"/>
    </source>
</evidence>
<comment type="subcellular location">
    <subcellularLocation>
        <location evidence="1">Nucleus</location>
    </subcellularLocation>
</comment>
<dbReference type="CDD" id="cd10017">
    <property type="entry name" value="B3_DNA"/>
    <property type="match status" value="1"/>
</dbReference>
<dbReference type="PANTHER" id="PTHR31920">
    <property type="entry name" value="B3 DOMAIN-CONTAINING"/>
    <property type="match status" value="1"/>
</dbReference>
<name>A0AAD8H6X0_9APIA</name>
<dbReference type="AlphaFoldDB" id="A0AAD8H6X0"/>
<keyword evidence="8" id="KW-1185">Reference proteome</keyword>
<accession>A0AAD8H6X0</accession>
<sequence>MVDSFCSRYRKSVDEKVYLYLPSSAIWFGSFVLKKHRIEGLQNFMRYYDVKPLNVFVLEYFGKSDFRVEIFNLYAIEIDYGLKTIPFENGKCTVNHVGGVIAEEWKSSEIEIDKINHMWHINLKWEKCKLLFDEEWFDFAKCTDLCEGDTCVFMVTPHPQKFEIAVFEKHSYLKINKAGSQQGKGILKFFKFMNVDTVLSGELEVPRLFVDEFGWMLHEDVNLILEDGHQYTGFFCKTSNLMIGLKPLFEKYSIDEHYVLFFEYIGHSTFFLTVYNNYAMSIFNHLFDKLLLADVLKKYEPELIVLSESSFDFVEDSNKMEFESHEPSGRQFASSSNAVCNVNSFTVVLKLSHVNQTGHGVYFGRNLFSLYRTWKNGKIVTLLCGGKSWEVAIHRKKKMCRFGKGWDDFTKDNDLGVGKMVTFYHVSGYTFHVSK</sequence>
<evidence type="ECO:0000313" key="7">
    <source>
        <dbReference type="EMBL" id="KAK1360715.1"/>
    </source>
</evidence>
<keyword evidence="4" id="KW-0804">Transcription</keyword>
<reference evidence="7" key="1">
    <citation type="submission" date="2023-02" db="EMBL/GenBank/DDBJ databases">
        <title>Genome of toxic invasive species Heracleum sosnowskyi carries increased number of genes despite the absence of recent whole-genome duplications.</title>
        <authorList>
            <person name="Schelkunov M."/>
            <person name="Shtratnikova V."/>
            <person name="Makarenko M."/>
            <person name="Klepikova A."/>
            <person name="Omelchenko D."/>
            <person name="Novikova G."/>
            <person name="Obukhova E."/>
            <person name="Bogdanov V."/>
            <person name="Penin A."/>
            <person name="Logacheva M."/>
        </authorList>
    </citation>
    <scope>NUCLEOTIDE SEQUENCE</scope>
    <source>
        <strain evidence="7">Hsosn_3</strain>
        <tissue evidence="7">Leaf</tissue>
    </source>
</reference>
<organism evidence="7 8">
    <name type="scientific">Heracleum sosnowskyi</name>
    <dbReference type="NCBI Taxonomy" id="360622"/>
    <lineage>
        <taxon>Eukaryota</taxon>
        <taxon>Viridiplantae</taxon>
        <taxon>Streptophyta</taxon>
        <taxon>Embryophyta</taxon>
        <taxon>Tracheophyta</taxon>
        <taxon>Spermatophyta</taxon>
        <taxon>Magnoliopsida</taxon>
        <taxon>eudicotyledons</taxon>
        <taxon>Gunneridae</taxon>
        <taxon>Pentapetalae</taxon>
        <taxon>asterids</taxon>
        <taxon>campanulids</taxon>
        <taxon>Apiales</taxon>
        <taxon>Apiaceae</taxon>
        <taxon>Apioideae</taxon>
        <taxon>apioid superclade</taxon>
        <taxon>Tordylieae</taxon>
        <taxon>Tordyliinae</taxon>
        <taxon>Heracleum</taxon>
    </lineage>
</organism>
<dbReference type="EMBL" id="JAUIZM010000010">
    <property type="protein sequence ID" value="KAK1360715.1"/>
    <property type="molecule type" value="Genomic_DNA"/>
</dbReference>
<evidence type="ECO:0000313" key="8">
    <source>
        <dbReference type="Proteomes" id="UP001237642"/>
    </source>
</evidence>
<dbReference type="InterPro" id="IPR003340">
    <property type="entry name" value="B3_DNA-bd"/>
</dbReference>
<dbReference type="GO" id="GO:0005634">
    <property type="term" value="C:nucleus"/>
    <property type="evidence" value="ECO:0007669"/>
    <property type="project" value="UniProtKB-SubCell"/>
</dbReference>
<keyword evidence="5" id="KW-0539">Nucleus</keyword>
<gene>
    <name evidence="7" type="ORF">POM88_045189</name>
</gene>
<dbReference type="Gene3D" id="2.40.330.10">
    <property type="entry name" value="DNA-binding pseudobarrel domain"/>
    <property type="match status" value="3"/>
</dbReference>
<dbReference type="Pfam" id="PF02362">
    <property type="entry name" value="B3"/>
    <property type="match status" value="1"/>
</dbReference>
<comment type="caution">
    <text evidence="7">The sequence shown here is derived from an EMBL/GenBank/DDBJ whole genome shotgun (WGS) entry which is preliminary data.</text>
</comment>
<dbReference type="GO" id="GO:0003677">
    <property type="term" value="F:DNA binding"/>
    <property type="evidence" value="ECO:0007669"/>
    <property type="project" value="UniProtKB-KW"/>
</dbReference>
<evidence type="ECO:0000256" key="2">
    <source>
        <dbReference type="ARBA" id="ARBA00023015"/>
    </source>
</evidence>